<protein>
    <recommendedName>
        <fullName evidence="3">DUF4440 domain-containing protein</fullName>
    </recommendedName>
</protein>
<accession>A0ABS1QJH7</accession>
<dbReference type="EMBL" id="JAELVM010000003">
    <property type="protein sequence ID" value="MBL1222512.1"/>
    <property type="molecule type" value="Genomic_DNA"/>
</dbReference>
<dbReference type="InterPro" id="IPR032710">
    <property type="entry name" value="NTF2-like_dom_sf"/>
</dbReference>
<evidence type="ECO:0000313" key="2">
    <source>
        <dbReference type="Proteomes" id="UP000661696"/>
    </source>
</evidence>
<evidence type="ECO:0008006" key="3">
    <source>
        <dbReference type="Google" id="ProtNLM"/>
    </source>
</evidence>
<name>A0ABS1QJH7_9FLAO</name>
<sequence>MNNTEKIITEIKEFHTAIEAWFRGNTDREMLYQKLLSGFAPDFKMVSGNGNSITLAAFSEWLPGAYGKFPDRTIILENIEAESTECHGLASYIEIQITGSTTTRRQSSAVFVMAEEKALWLHLVEKWIV</sequence>
<dbReference type="SUPFAM" id="SSF54427">
    <property type="entry name" value="NTF2-like"/>
    <property type="match status" value="1"/>
</dbReference>
<reference evidence="1 2" key="1">
    <citation type="submission" date="2020-12" db="EMBL/GenBank/DDBJ databases">
        <title>Chryseobacterium endoalhailicus sp. nov., isolated from seed of leguminous plant.</title>
        <authorList>
            <person name="Zhang X."/>
        </authorList>
    </citation>
    <scope>NUCLEOTIDE SEQUENCE [LARGE SCALE GENOMIC DNA]</scope>
    <source>
        <strain evidence="1 2">L7</strain>
    </source>
</reference>
<dbReference type="Gene3D" id="3.10.450.50">
    <property type="match status" value="1"/>
</dbReference>
<proteinExistence type="predicted"/>
<organism evidence="1 2">
    <name type="scientific">Chryseobacterium endalhagicum</name>
    <dbReference type="NCBI Taxonomy" id="2797638"/>
    <lineage>
        <taxon>Bacteria</taxon>
        <taxon>Pseudomonadati</taxon>
        <taxon>Bacteroidota</taxon>
        <taxon>Flavobacteriia</taxon>
        <taxon>Flavobacteriales</taxon>
        <taxon>Weeksellaceae</taxon>
        <taxon>Chryseobacterium group</taxon>
        <taxon>Chryseobacterium</taxon>
    </lineage>
</organism>
<dbReference type="RefSeq" id="WP_202092916.1">
    <property type="nucleotide sequence ID" value="NZ_JAELVM010000003.1"/>
</dbReference>
<comment type="caution">
    <text evidence="1">The sequence shown here is derived from an EMBL/GenBank/DDBJ whole genome shotgun (WGS) entry which is preliminary data.</text>
</comment>
<evidence type="ECO:0000313" key="1">
    <source>
        <dbReference type="EMBL" id="MBL1222512.1"/>
    </source>
</evidence>
<dbReference type="Proteomes" id="UP000661696">
    <property type="component" value="Unassembled WGS sequence"/>
</dbReference>
<keyword evidence="2" id="KW-1185">Reference proteome</keyword>
<gene>
    <name evidence="1" type="ORF">JET18_16790</name>
</gene>